<dbReference type="EMBL" id="BMAW01121891">
    <property type="protein sequence ID" value="GFT96186.1"/>
    <property type="molecule type" value="Genomic_DNA"/>
</dbReference>
<evidence type="ECO:0000313" key="2">
    <source>
        <dbReference type="EMBL" id="GFT96186.1"/>
    </source>
</evidence>
<name>A0A8X6Q261_NEPPI</name>
<feature type="domain" description="SOCS box" evidence="1">
    <location>
        <begin position="202"/>
        <end position="241"/>
    </location>
</feature>
<dbReference type="GO" id="GO:0035556">
    <property type="term" value="P:intracellular signal transduction"/>
    <property type="evidence" value="ECO:0007669"/>
    <property type="project" value="InterPro"/>
</dbReference>
<dbReference type="AlphaFoldDB" id="A0A8X6Q261"/>
<protein>
    <recommendedName>
        <fullName evidence="1">SOCS box domain-containing protein</fullName>
    </recommendedName>
</protein>
<sequence length="245" mass="29212">MLSKKSFSFEFSSVKIPDTTLHTTSSCPILINMLNKQKVKFEYFTELGFSLNKYQKGELDMELIRKLHNLRILSCSMELNSEECFVDSRLLLCNQPTDESVCFILQRKSKIREVISFFILFQLVGSLHLQDFMIQCFRYFWRTHLTPYVLLHEIEQQLKEEKKVLRCETKLLKELPNCFSILLSVSSIYRKLFPELSNGYIRPRPLMDYCRYTIRNELKKFPNGMVNIDKLDLPPELKSYLWLRY</sequence>
<dbReference type="Proteomes" id="UP000887013">
    <property type="component" value="Unassembled WGS sequence"/>
</dbReference>
<dbReference type="InterPro" id="IPR036036">
    <property type="entry name" value="SOCS_box-like_dom_sf"/>
</dbReference>
<gene>
    <name evidence="2" type="ORF">NPIL_284441</name>
</gene>
<dbReference type="InterPro" id="IPR001496">
    <property type="entry name" value="SOCS_box"/>
</dbReference>
<organism evidence="2 3">
    <name type="scientific">Nephila pilipes</name>
    <name type="common">Giant wood spider</name>
    <name type="synonym">Nephila maculata</name>
    <dbReference type="NCBI Taxonomy" id="299642"/>
    <lineage>
        <taxon>Eukaryota</taxon>
        <taxon>Metazoa</taxon>
        <taxon>Ecdysozoa</taxon>
        <taxon>Arthropoda</taxon>
        <taxon>Chelicerata</taxon>
        <taxon>Arachnida</taxon>
        <taxon>Araneae</taxon>
        <taxon>Araneomorphae</taxon>
        <taxon>Entelegynae</taxon>
        <taxon>Araneoidea</taxon>
        <taxon>Nephilidae</taxon>
        <taxon>Nephila</taxon>
    </lineage>
</organism>
<evidence type="ECO:0000313" key="3">
    <source>
        <dbReference type="Proteomes" id="UP000887013"/>
    </source>
</evidence>
<dbReference type="PROSITE" id="PS50225">
    <property type="entry name" value="SOCS"/>
    <property type="match status" value="1"/>
</dbReference>
<proteinExistence type="predicted"/>
<keyword evidence="3" id="KW-1185">Reference proteome</keyword>
<dbReference type="OrthoDB" id="6423222at2759"/>
<reference evidence="2" key="1">
    <citation type="submission" date="2020-08" db="EMBL/GenBank/DDBJ databases">
        <title>Multicomponent nature underlies the extraordinary mechanical properties of spider dragline silk.</title>
        <authorList>
            <person name="Kono N."/>
            <person name="Nakamura H."/>
            <person name="Mori M."/>
            <person name="Yoshida Y."/>
            <person name="Ohtoshi R."/>
            <person name="Malay A.D."/>
            <person name="Moran D.A.P."/>
            <person name="Tomita M."/>
            <person name="Numata K."/>
            <person name="Arakawa K."/>
        </authorList>
    </citation>
    <scope>NUCLEOTIDE SEQUENCE</scope>
</reference>
<dbReference type="SUPFAM" id="SSF158235">
    <property type="entry name" value="SOCS box-like"/>
    <property type="match status" value="1"/>
</dbReference>
<dbReference type="Pfam" id="PF07525">
    <property type="entry name" value="SOCS_box"/>
    <property type="match status" value="1"/>
</dbReference>
<dbReference type="SMART" id="SM00969">
    <property type="entry name" value="SOCS_box"/>
    <property type="match status" value="1"/>
</dbReference>
<evidence type="ECO:0000259" key="1">
    <source>
        <dbReference type="PROSITE" id="PS50225"/>
    </source>
</evidence>
<accession>A0A8X6Q261</accession>
<comment type="caution">
    <text evidence="2">The sequence shown here is derived from an EMBL/GenBank/DDBJ whole genome shotgun (WGS) entry which is preliminary data.</text>
</comment>